<dbReference type="GO" id="GO:0005783">
    <property type="term" value="C:endoplasmic reticulum"/>
    <property type="evidence" value="ECO:0007669"/>
    <property type="project" value="TreeGrafter"/>
</dbReference>
<name>A0A9P6W7V4_RHOMI</name>
<evidence type="ECO:0000256" key="2">
    <source>
        <dbReference type="ARBA" id="ARBA00023002"/>
    </source>
</evidence>
<dbReference type="AlphaFoldDB" id="A0A9P6W7V4"/>
<evidence type="ECO:0000256" key="3">
    <source>
        <dbReference type="RuleBase" id="RU000363"/>
    </source>
</evidence>
<sequence length="288" mass="30783">MPSSSGRKVVLVTGSSAGGIGYALCEEFAARNCIVYASARRLAALETLPANVHRIELDVASLESCQKAVNQVLHEQGRIDVLVNNAGAGGAGALLDADVESEEGGKATFEINFWAPLRMSKLVVPHMAQQRSGLIVNIGSIVGNIPTPWTGIYSASKAALHSASEALRMEVAGFGIDVMLVAPGAITSQFGKKQTLSIKLPEDSLYKDVADRIAERSNMSQRADHTMPASKLAEGIVARALRSKPAAYYTAGGKAFLFWLLERIPRPIVWFLLARQLGANQVGKRKQA</sequence>
<keyword evidence="5" id="KW-1185">Reference proteome</keyword>
<comment type="similarity">
    <text evidence="1 3">Belongs to the short-chain dehydrogenases/reductases (SDR) family.</text>
</comment>
<proteinExistence type="inferred from homology"/>
<dbReference type="SUPFAM" id="SSF51735">
    <property type="entry name" value="NAD(P)-binding Rossmann-fold domains"/>
    <property type="match status" value="1"/>
</dbReference>
<dbReference type="InterPro" id="IPR036291">
    <property type="entry name" value="NAD(P)-bd_dom_sf"/>
</dbReference>
<dbReference type="OrthoDB" id="2102561at2759"/>
<dbReference type="PRINTS" id="PR00081">
    <property type="entry name" value="GDHRDH"/>
</dbReference>
<reference evidence="4 5" key="1">
    <citation type="submission" date="2020-11" db="EMBL/GenBank/DDBJ databases">
        <title>Kefir isolates.</title>
        <authorList>
            <person name="Marcisauskas S."/>
            <person name="Kim Y."/>
            <person name="Blasche S."/>
        </authorList>
    </citation>
    <scope>NUCLEOTIDE SEQUENCE [LARGE SCALE GENOMIC DNA]</scope>
    <source>
        <strain evidence="4 5">KR</strain>
    </source>
</reference>
<dbReference type="InterPro" id="IPR002347">
    <property type="entry name" value="SDR_fam"/>
</dbReference>
<dbReference type="GO" id="GO:0016491">
    <property type="term" value="F:oxidoreductase activity"/>
    <property type="evidence" value="ECO:0007669"/>
    <property type="project" value="UniProtKB-KW"/>
</dbReference>
<evidence type="ECO:0008006" key="6">
    <source>
        <dbReference type="Google" id="ProtNLM"/>
    </source>
</evidence>
<evidence type="ECO:0000313" key="4">
    <source>
        <dbReference type="EMBL" id="KAG0666670.1"/>
    </source>
</evidence>
<dbReference type="EMBL" id="PUHQ01000004">
    <property type="protein sequence ID" value="KAG0666670.1"/>
    <property type="molecule type" value="Genomic_DNA"/>
</dbReference>
<evidence type="ECO:0000313" key="5">
    <source>
        <dbReference type="Proteomes" id="UP000777482"/>
    </source>
</evidence>
<dbReference type="Gene3D" id="3.40.50.720">
    <property type="entry name" value="NAD(P)-binding Rossmann-like Domain"/>
    <property type="match status" value="1"/>
</dbReference>
<dbReference type="Pfam" id="PF00106">
    <property type="entry name" value="adh_short"/>
    <property type="match status" value="1"/>
</dbReference>
<comment type="caution">
    <text evidence="4">The sequence shown here is derived from an EMBL/GenBank/DDBJ whole genome shotgun (WGS) entry which is preliminary data.</text>
</comment>
<dbReference type="PRINTS" id="PR00080">
    <property type="entry name" value="SDRFAMILY"/>
</dbReference>
<accession>A0A9P6W7V4</accession>
<dbReference type="PANTHER" id="PTHR44169">
    <property type="entry name" value="NADPH-DEPENDENT 1-ACYLDIHYDROXYACETONE PHOSPHATE REDUCTASE"/>
    <property type="match status" value="1"/>
</dbReference>
<organism evidence="4 5">
    <name type="scientific">Rhodotorula mucilaginosa</name>
    <name type="common">Yeast</name>
    <name type="synonym">Rhodotorula rubra</name>
    <dbReference type="NCBI Taxonomy" id="5537"/>
    <lineage>
        <taxon>Eukaryota</taxon>
        <taxon>Fungi</taxon>
        <taxon>Dikarya</taxon>
        <taxon>Basidiomycota</taxon>
        <taxon>Pucciniomycotina</taxon>
        <taxon>Microbotryomycetes</taxon>
        <taxon>Sporidiobolales</taxon>
        <taxon>Sporidiobolaceae</taxon>
        <taxon>Rhodotorula</taxon>
    </lineage>
</organism>
<protein>
    <recommendedName>
        <fullName evidence="6">Oxidoreductase</fullName>
    </recommendedName>
</protein>
<dbReference type="Proteomes" id="UP000777482">
    <property type="component" value="Unassembled WGS sequence"/>
</dbReference>
<dbReference type="PANTHER" id="PTHR44169:SF6">
    <property type="entry name" value="NADPH-DEPENDENT 1-ACYLDIHYDROXYACETONE PHOSPHATE REDUCTASE"/>
    <property type="match status" value="1"/>
</dbReference>
<gene>
    <name evidence="4" type="ORF">C6P46_004336</name>
</gene>
<keyword evidence="2" id="KW-0560">Oxidoreductase</keyword>
<evidence type="ECO:0000256" key="1">
    <source>
        <dbReference type="ARBA" id="ARBA00006484"/>
    </source>
</evidence>
<dbReference type="CDD" id="cd05374">
    <property type="entry name" value="17beta-HSD-like_SDR_c"/>
    <property type="match status" value="1"/>
</dbReference>